<dbReference type="InterPro" id="IPR051205">
    <property type="entry name" value="UbiH/COQ6_monooxygenase"/>
</dbReference>
<protein>
    <submittedName>
        <fullName evidence="1">UbiH protein</fullName>
    </submittedName>
</protein>
<dbReference type="PANTHER" id="PTHR43876:SF8">
    <property type="entry name" value="2-OCTAPRENYL-6-METHOXYPHENOL HYDROXYLASE"/>
    <property type="match status" value="1"/>
</dbReference>
<dbReference type="Gene3D" id="3.30.9.10">
    <property type="entry name" value="D-Amino Acid Oxidase, subunit A, domain 2"/>
    <property type="match status" value="1"/>
</dbReference>
<proteinExistence type="predicted"/>
<sequence length="84" mass="9030">RARLLLAVDGRESPLRQAAGIGVRGHDYGQRAVVAHLRSARPHAHTAWQRFLPGGPLALLPLADGRVSLVWSLPEAEAARVLAL</sequence>
<reference evidence="1" key="1">
    <citation type="submission" date="2013-08" db="EMBL/GenBank/DDBJ databases">
        <authorList>
            <person name="Mendez C."/>
            <person name="Richter M."/>
            <person name="Ferrer M."/>
            <person name="Sanchez J."/>
        </authorList>
    </citation>
    <scope>NUCLEOTIDE SEQUENCE</scope>
</reference>
<dbReference type="EMBL" id="AUZX01007935">
    <property type="protein sequence ID" value="EQD57697.1"/>
    <property type="molecule type" value="Genomic_DNA"/>
</dbReference>
<reference evidence="1" key="2">
    <citation type="journal article" date="2014" name="ISME J.">
        <title>Microbial stratification in low pH oxic and suboxic macroscopic growths along an acid mine drainage.</title>
        <authorList>
            <person name="Mendez-Garcia C."/>
            <person name="Mesa V."/>
            <person name="Sprenger R.R."/>
            <person name="Richter M."/>
            <person name="Diez M.S."/>
            <person name="Solano J."/>
            <person name="Bargiela R."/>
            <person name="Golyshina O.V."/>
            <person name="Manteca A."/>
            <person name="Ramos J.L."/>
            <person name="Gallego J.R."/>
            <person name="Llorente I."/>
            <person name="Martins Dos Santos V.A."/>
            <person name="Jensen O.N."/>
            <person name="Pelaez A.I."/>
            <person name="Sanchez J."/>
            <person name="Ferrer M."/>
        </authorList>
    </citation>
    <scope>NUCLEOTIDE SEQUENCE</scope>
</reference>
<comment type="caution">
    <text evidence="1">The sequence shown here is derived from an EMBL/GenBank/DDBJ whole genome shotgun (WGS) entry which is preliminary data.</text>
</comment>
<organism evidence="1">
    <name type="scientific">mine drainage metagenome</name>
    <dbReference type="NCBI Taxonomy" id="410659"/>
    <lineage>
        <taxon>unclassified sequences</taxon>
        <taxon>metagenomes</taxon>
        <taxon>ecological metagenomes</taxon>
    </lineage>
</organism>
<evidence type="ECO:0000313" key="1">
    <source>
        <dbReference type="EMBL" id="EQD57697.1"/>
    </source>
</evidence>
<dbReference type="PANTHER" id="PTHR43876">
    <property type="entry name" value="UBIQUINONE BIOSYNTHESIS MONOOXYGENASE COQ6, MITOCHONDRIAL"/>
    <property type="match status" value="1"/>
</dbReference>
<accession>T1AK41</accession>
<dbReference type="AlphaFoldDB" id="T1AK41"/>
<feature type="non-terminal residue" evidence="1">
    <location>
        <position position="1"/>
    </location>
</feature>
<feature type="non-terminal residue" evidence="1">
    <location>
        <position position="84"/>
    </location>
</feature>
<gene>
    <name evidence="1" type="ORF">B1A_11118</name>
</gene>
<name>T1AK41_9ZZZZ</name>
<dbReference type="GO" id="GO:0008681">
    <property type="term" value="F:2-octaprenyl-6-methoxyphenol hydroxylase activity"/>
    <property type="evidence" value="ECO:0007669"/>
    <property type="project" value="TreeGrafter"/>
</dbReference>